<evidence type="ECO:0000259" key="4">
    <source>
        <dbReference type="PROSITE" id="PS50949"/>
    </source>
</evidence>
<evidence type="ECO:0000313" key="6">
    <source>
        <dbReference type="Proteomes" id="UP001165135"/>
    </source>
</evidence>
<dbReference type="Gene3D" id="1.10.10.10">
    <property type="entry name" value="Winged helix-like DNA-binding domain superfamily/Winged helix DNA-binding domain"/>
    <property type="match status" value="1"/>
</dbReference>
<dbReference type="EMBL" id="BSTJ01000003">
    <property type="protein sequence ID" value="GLY74602.1"/>
    <property type="molecule type" value="Genomic_DNA"/>
</dbReference>
<accession>A0A9W6VPM2</accession>
<dbReference type="AlphaFoldDB" id="A0A9W6VPM2"/>
<evidence type="ECO:0000256" key="1">
    <source>
        <dbReference type="ARBA" id="ARBA00023015"/>
    </source>
</evidence>
<dbReference type="CDD" id="cd07377">
    <property type="entry name" value="WHTH_GntR"/>
    <property type="match status" value="1"/>
</dbReference>
<dbReference type="GO" id="GO:0003700">
    <property type="term" value="F:DNA-binding transcription factor activity"/>
    <property type="evidence" value="ECO:0007669"/>
    <property type="project" value="InterPro"/>
</dbReference>
<feature type="domain" description="HTH gntR-type" evidence="4">
    <location>
        <begin position="1"/>
        <end position="71"/>
    </location>
</feature>
<proteinExistence type="predicted"/>
<dbReference type="InterPro" id="IPR036390">
    <property type="entry name" value="WH_DNA-bd_sf"/>
</dbReference>
<dbReference type="SUPFAM" id="SSF46785">
    <property type="entry name" value="Winged helix' DNA-binding domain"/>
    <property type="match status" value="1"/>
</dbReference>
<evidence type="ECO:0000256" key="2">
    <source>
        <dbReference type="ARBA" id="ARBA00023125"/>
    </source>
</evidence>
<dbReference type="Pfam" id="PF07702">
    <property type="entry name" value="UTRA"/>
    <property type="match status" value="1"/>
</dbReference>
<dbReference type="PRINTS" id="PR00035">
    <property type="entry name" value="HTHGNTR"/>
</dbReference>
<dbReference type="InterPro" id="IPR036388">
    <property type="entry name" value="WH-like_DNA-bd_sf"/>
</dbReference>
<dbReference type="InterPro" id="IPR050679">
    <property type="entry name" value="Bact_HTH_transcr_reg"/>
</dbReference>
<name>A0A9W6VPM2_9ACTN</name>
<dbReference type="PANTHER" id="PTHR44846:SF1">
    <property type="entry name" value="MANNOSYL-D-GLYCERATE TRANSPORT_METABOLISM SYSTEM REPRESSOR MNGR-RELATED"/>
    <property type="match status" value="1"/>
</dbReference>
<dbReference type="GO" id="GO:0045892">
    <property type="term" value="P:negative regulation of DNA-templated transcription"/>
    <property type="evidence" value="ECO:0007669"/>
    <property type="project" value="TreeGrafter"/>
</dbReference>
<organism evidence="5 6">
    <name type="scientific">Actinoallomurus iriomotensis</name>
    <dbReference type="NCBI Taxonomy" id="478107"/>
    <lineage>
        <taxon>Bacteria</taxon>
        <taxon>Bacillati</taxon>
        <taxon>Actinomycetota</taxon>
        <taxon>Actinomycetes</taxon>
        <taxon>Streptosporangiales</taxon>
        <taxon>Thermomonosporaceae</taxon>
        <taxon>Actinoallomurus</taxon>
    </lineage>
</organism>
<protein>
    <submittedName>
        <fullName evidence="5">HTH-type transcriptional repressor DasR</fullName>
    </submittedName>
</protein>
<comment type="caution">
    <text evidence="5">The sequence shown here is derived from an EMBL/GenBank/DDBJ whole genome shotgun (WGS) entry which is preliminary data.</text>
</comment>
<dbReference type="SMART" id="SM00345">
    <property type="entry name" value="HTH_GNTR"/>
    <property type="match status" value="1"/>
</dbReference>
<dbReference type="Pfam" id="PF00392">
    <property type="entry name" value="GntR"/>
    <property type="match status" value="1"/>
</dbReference>
<dbReference type="PANTHER" id="PTHR44846">
    <property type="entry name" value="MANNOSYL-D-GLYCERATE TRANSPORT/METABOLISM SYSTEM REPRESSOR MNGR-RELATED"/>
    <property type="match status" value="1"/>
</dbReference>
<dbReference type="SMART" id="SM00866">
    <property type="entry name" value="UTRA"/>
    <property type="match status" value="1"/>
</dbReference>
<dbReference type="PROSITE" id="PS50949">
    <property type="entry name" value="HTH_GNTR"/>
    <property type="match status" value="1"/>
</dbReference>
<dbReference type="InterPro" id="IPR028978">
    <property type="entry name" value="Chorismate_lyase_/UTRA_dom_sf"/>
</dbReference>
<gene>
    <name evidence="5" type="primary">dasR</name>
    <name evidence="5" type="ORF">Airi01_028690</name>
</gene>
<sequence length="250" mass="27932">MQASYNKVSAIRARLLQLIEDTEAGTALPSERELAREWDVARMTLRRATDELVVAGLVVREQGRGTFVARQKIARPMAMQSFSDGIRDRGLRPSSRVVEFRRLRRGGVRSRVLRIPSNDPVVRFTRLRLAEGEPIGLETTWVGAGRVPGLTQDDLTGSWYELLAERYETHILTGTSVIEIAMASEREARLLECEPGAALLRIETTSYGKAGRVVDFGVDLFRADRYSLMTDRLAVRPIARRPRLSAAAPA</sequence>
<dbReference type="SUPFAM" id="SSF64288">
    <property type="entry name" value="Chorismate lyase-like"/>
    <property type="match status" value="1"/>
</dbReference>
<dbReference type="Gene3D" id="3.40.1410.10">
    <property type="entry name" value="Chorismate lyase-like"/>
    <property type="match status" value="1"/>
</dbReference>
<dbReference type="GO" id="GO:0003677">
    <property type="term" value="F:DNA binding"/>
    <property type="evidence" value="ECO:0007669"/>
    <property type="project" value="UniProtKB-KW"/>
</dbReference>
<dbReference type="Proteomes" id="UP001165135">
    <property type="component" value="Unassembled WGS sequence"/>
</dbReference>
<evidence type="ECO:0000313" key="5">
    <source>
        <dbReference type="EMBL" id="GLY74602.1"/>
    </source>
</evidence>
<keyword evidence="1" id="KW-0805">Transcription regulation</keyword>
<keyword evidence="3" id="KW-0804">Transcription</keyword>
<evidence type="ECO:0000256" key="3">
    <source>
        <dbReference type="ARBA" id="ARBA00023163"/>
    </source>
</evidence>
<dbReference type="InterPro" id="IPR011663">
    <property type="entry name" value="UTRA"/>
</dbReference>
<keyword evidence="2" id="KW-0238">DNA-binding</keyword>
<dbReference type="RefSeq" id="WP_285620557.1">
    <property type="nucleotide sequence ID" value="NZ_BSTJ01000003.1"/>
</dbReference>
<reference evidence="5" key="1">
    <citation type="submission" date="2023-03" db="EMBL/GenBank/DDBJ databases">
        <title>Actinoallomurus iriomotensis NBRC 103681.</title>
        <authorList>
            <person name="Ichikawa N."/>
            <person name="Sato H."/>
            <person name="Tonouchi N."/>
        </authorList>
    </citation>
    <scope>NUCLEOTIDE SEQUENCE</scope>
    <source>
        <strain evidence="5">NBRC 103681</strain>
    </source>
</reference>
<dbReference type="InterPro" id="IPR000524">
    <property type="entry name" value="Tscrpt_reg_HTH_GntR"/>
</dbReference>